<evidence type="ECO:0000313" key="2">
    <source>
        <dbReference type="Proteomes" id="UP000282195"/>
    </source>
</evidence>
<dbReference type="EMBL" id="CP032694">
    <property type="protein sequence ID" value="AYG59178.1"/>
    <property type="molecule type" value="Genomic_DNA"/>
</dbReference>
<organism evidence="1 2">
    <name type="scientific">Rhizobium jaguaris</name>
    <dbReference type="NCBI Taxonomy" id="1312183"/>
    <lineage>
        <taxon>Bacteria</taxon>
        <taxon>Pseudomonadati</taxon>
        <taxon>Pseudomonadota</taxon>
        <taxon>Alphaproteobacteria</taxon>
        <taxon>Hyphomicrobiales</taxon>
        <taxon>Rhizobiaceae</taxon>
        <taxon>Rhizobium/Agrobacterium group</taxon>
        <taxon>Rhizobium</taxon>
    </lineage>
</organism>
<keyword evidence="2" id="KW-1185">Reference proteome</keyword>
<dbReference type="AlphaFoldDB" id="A0A387FK10"/>
<protein>
    <submittedName>
        <fullName evidence="1">Uncharacterized protein</fullName>
    </submittedName>
</protein>
<dbReference type="OrthoDB" id="7846470at2"/>
<sequence length="163" mass="18962">MPAMSDILLRVGRLNYVWTNTESLLIYIIAHLLKVEKDAAIIVFLTLNTTRARIDLVERLAKLSSTPAEDSRAVLALMTRLKRESKMRNKYNHCIYSFDENGEISSTQLMRLVEDDRHVKYGKVEQLDLREIERLENSIKEIVEISKALWIFIRASPSFHDEL</sequence>
<gene>
    <name evidence="1" type="ORF">CCGE525_10545</name>
</gene>
<evidence type="ECO:0000313" key="1">
    <source>
        <dbReference type="EMBL" id="AYG59178.1"/>
    </source>
</evidence>
<proteinExistence type="predicted"/>
<dbReference type="KEGG" id="rjg:CCGE525_10545"/>
<name>A0A387FK10_9HYPH</name>
<accession>A0A387FK10</accession>
<reference evidence="1 2" key="1">
    <citation type="submission" date="2018-10" db="EMBL/GenBank/DDBJ databases">
        <title>Rhizobium etli, R. leguminosarum and a new Rhizobium genospecies from Phaseolus dumosus.</title>
        <authorList>
            <person name="Ramirez-Puebla S.T."/>
            <person name="Rogel-Hernandez M.A."/>
            <person name="Guerrero G."/>
            <person name="Ormeno-Orrillo E."/>
            <person name="Martinez-Romero J.C."/>
            <person name="Negrete-Yankelevich S."/>
            <person name="Martinez-Romero E."/>
        </authorList>
    </citation>
    <scope>NUCLEOTIDE SEQUENCE [LARGE SCALE GENOMIC DNA]</scope>
    <source>
        <strain evidence="1 2">CCGE525</strain>
    </source>
</reference>
<dbReference type="Proteomes" id="UP000282195">
    <property type="component" value="Chromosome"/>
</dbReference>
<dbReference type="RefSeq" id="WP_120704200.1">
    <property type="nucleotide sequence ID" value="NZ_CP032694.1"/>
</dbReference>